<dbReference type="KEGG" id="had:CDV25_01895"/>
<sequence>MQKTPKKALLFADKKLGIGLGHMSRTKALANLLEQNHYQAKILDCIFLESFKESCDLMSIDSYTLPIDSYYQATSLARVCIFFDDTLRLPYPKGILLNASLGADLQSYKNKYPNHTLWIGKGYTLLQKPFLQLLNTPHKLHKTIKNIMVTLGGADILGLTKWLCEELYTFNSNFQIHYIHKDKHLFKKAKGYSNLNATQMANLFSQMDLCICACGQTLSESIACKVPTLGLEVAINQRANLIGYANCIESIKEVWTLDKEALKTQLLQSIIRLKDLSYRELLVKRGFLLFCENTQWKEGFKALKALLE</sequence>
<dbReference type="AlphaFoldDB" id="A0A2U8FBR5"/>
<evidence type="ECO:0008006" key="3">
    <source>
        <dbReference type="Google" id="ProtNLM"/>
    </source>
</evidence>
<dbReference type="SUPFAM" id="SSF53756">
    <property type="entry name" value="UDP-Glycosyltransferase/glycogen phosphorylase"/>
    <property type="match status" value="1"/>
</dbReference>
<proteinExistence type="predicted"/>
<dbReference type="Gene3D" id="3.40.50.11190">
    <property type="match status" value="1"/>
</dbReference>
<dbReference type="EMBL" id="CP021886">
    <property type="protein sequence ID" value="AWI33649.1"/>
    <property type="molecule type" value="Genomic_DNA"/>
</dbReference>
<dbReference type="OrthoDB" id="5330177at2"/>
<dbReference type="Proteomes" id="UP000244890">
    <property type="component" value="Chromosome"/>
</dbReference>
<evidence type="ECO:0000313" key="2">
    <source>
        <dbReference type="Proteomes" id="UP000244890"/>
    </source>
</evidence>
<evidence type="ECO:0000313" key="1">
    <source>
        <dbReference type="EMBL" id="AWI33649.1"/>
    </source>
</evidence>
<reference evidence="1 2" key="1">
    <citation type="submission" date="2017-06" db="EMBL/GenBank/DDBJ databases">
        <title>Complete genome of Helicobacter apodemus.</title>
        <authorList>
            <person name="Cho S."/>
        </authorList>
    </citation>
    <scope>NUCLEOTIDE SEQUENCE [LARGE SCALE GENOMIC DNA]</scope>
    <source>
        <strain evidence="2">SNUVETPUB-15-01</strain>
    </source>
</reference>
<accession>A0A2U8FBR5</accession>
<gene>
    <name evidence="1" type="ORF">CDV25_01895</name>
</gene>
<dbReference type="RefSeq" id="WP_108910539.1">
    <property type="nucleotide sequence ID" value="NZ_CP021886.1"/>
</dbReference>
<organism evidence="1 2">
    <name type="scientific">Helicobacter apodemus</name>
    <dbReference type="NCBI Taxonomy" id="135569"/>
    <lineage>
        <taxon>Bacteria</taxon>
        <taxon>Pseudomonadati</taxon>
        <taxon>Campylobacterota</taxon>
        <taxon>Epsilonproteobacteria</taxon>
        <taxon>Campylobacterales</taxon>
        <taxon>Helicobacteraceae</taxon>
        <taxon>Helicobacter</taxon>
    </lineage>
</organism>
<protein>
    <recommendedName>
        <fullName evidence="3">UDP-2,4-diacetamido-2,4, 6-trideoxy-beta-L-altropyranose hydrolase</fullName>
    </recommendedName>
</protein>
<dbReference type="Gene3D" id="3.40.50.2000">
    <property type="entry name" value="Glycogen Phosphorylase B"/>
    <property type="match status" value="1"/>
</dbReference>
<name>A0A2U8FBR5_9HELI</name>